<gene>
    <name evidence="6" type="ORF">MQE35_05705</name>
</gene>
<dbReference type="Gene3D" id="1.10.8.260">
    <property type="entry name" value="HI0933 insert domain-like"/>
    <property type="match status" value="1"/>
</dbReference>
<dbReference type="PANTHER" id="PTHR42887:SF2">
    <property type="entry name" value="OS12G0638800 PROTEIN"/>
    <property type="match status" value="1"/>
</dbReference>
<dbReference type="InterPro" id="IPR004792">
    <property type="entry name" value="BaiN-like"/>
</dbReference>
<reference evidence="6" key="1">
    <citation type="submission" date="2022-03" db="EMBL/GenBank/DDBJ databases">
        <title>Description of Abyssus ytuae gen. nov., sp. nov., a novel member of the family Flavobacteriaceae isolated from the sediment of Mariana Trench.</title>
        <authorList>
            <person name="Zhang J."/>
            <person name="Xu X."/>
        </authorList>
    </citation>
    <scope>NUCLEOTIDE SEQUENCE</scope>
    <source>
        <strain evidence="6">MT3330</strain>
    </source>
</reference>
<keyword evidence="2" id="KW-0285">Flavoprotein</keyword>
<dbReference type="KEGG" id="fbm:MQE35_05705"/>
<dbReference type="InterPro" id="IPR055178">
    <property type="entry name" value="RsdA/BaiN/AoA(So)-like_dom"/>
</dbReference>
<keyword evidence="7" id="KW-1185">Reference proteome</keyword>
<dbReference type="EMBL" id="CP094358">
    <property type="protein sequence ID" value="UOB18787.1"/>
    <property type="molecule type" value="Genomic_DNA"/>
</dbReference>
<organism evidence="6 7">
    <name type="scientific">Abyssalbus ytuae</name>
    <dbReference type="NCBI Taxonomy" id="2926907"/>
    <lineage>
        <taxon>Bacteria</taxon>
        <taxon>Pseudomonadati</taxon>
        <taxon>Bacteroidota</taxon>
        <taxon>Flavobacteriia</taxon>
        <taxon>Flavobacteriales</taxon>
        <taxon>Flavobacteriaceae</taxon>
        <taxon>Abyssalbus</taxon>
    </lineage>
</organism>
<dbReference type="SUPFAM" id="SSF51905">
    <property type="entry name" value="FAD/NAD(P)-binding domain"/>
    <property type="match status" value="1"/>
</dbReference>
<dbReference type="InterPro" id="IPR023166">
    <property type="entry name" value="BaiN-like_dom_sf"/>
</dbReference>
<dbReference type="InterPro" id="IPR057661">
    <property type="entry name" value="RsdA/BaiN/AoA(So)_Rossmann"/>
</dbReference>
<dbReference type="Pfam" id="PF03486">
    <property type="entry name" value="HI0933_like"/>
    <property type="match status" value="1"/>
</dbReference>
<protein>
    <submittedName>
        <fullName evidence="6">NAD(P)/FAD-dependent oxidoreductase</fullName>
    </submittedName>
</protein>
<accession>A0A9E7A0P8</accession>
<evidence type="ECO:0000256" key="2">
    <source>
        <dbReference type="ARBA" id="ARBA00022630"/>
    </source>
</evidence>
<dbReference type="Gene3D" id="3.50.50.60">
    <property type="entry name" value="FAD/NAD(P)-binding domain"/>
    <property type="match status" value="1"/>
</dbReference>
<dbReference type="Gene3D" id="2.40.30.10">
    <property type="entry name" value="Translation factors"/>
    <property type="match status" value="1"/>
</dbReference>
<dbReference type="Proteomes" id="UP000831290">
    <property type="component" value="Chromosome"/>
</dbReference>
<dbReference type="SUPFAM" id="SSF160996">
    <property type="entry name" value="HI0933 insert domain-like"/>
    <property type="match status" value="1"/>
</dbReference>
<evidence type="ECO:0000313" key="7">
    <source>
        <dbReference type="Proteomes" id="UP000831290"/>
    </source>
</evidence>
<dbReference type="InterPro" id="IPR036188">
    <property type="entry name" value="FAD/NAD-bd_sf"/>
</dbReference>
<dbReference type="PRINTS" id="PR00411">
    <property type="entry name" value="PNDRDTASEI"/>
</dbReference>
<dbReference type="RefSeq" id="WP_255845404.1">
    <property type="nucleotide sequence ID" value="NZ_CP094358.1"/>
</dbReference>
<dbReference type="Pfam" id="PF22780">
    <property type="entry name" value="HI0933_like_1st"/>
    <property type="match status" value="1"/>
</dbReference>
<evidence type="ECO:0000259" key="4">
    <source>
        <dbReference type="Pfam" id="PF03486"/>
    </source>
</evidence>
<dbReference type="NCBIfam" id="TIGR00275">
    <property type="entry name" value="aminoacetone oxidase family FAD-binding enzyme"/>
    <property type="match status" value="1"/>
</dbReference>
<proteinExistence type="predicted"/>
<evidence type="ECO:0000259" key="5">
    <source>
        <dbReference type="Pfam" id="PF22780"/>
    </source>
</evidence>
<dbReference type="AlphaFoldDB" id="A0A9E7A0P8"/>
<name>A0A9E7A0P8_9FLAO</name>
<dbReference type="PANTHER" id="PTHR42887">
    <property type="entry name" value="OS12G0638800 PROTEIN"/>
    <property type="match status" value="1"/>
</dbReference>
<evidence type="ECO:0000313" key="6">
    <source>
        <dbReference type="EMBL" id="UOB18787.1"/>
    </source>
</evidence>
<feature type="domain" description="RsdA/BaiN/AoA(So)-like Rossmann fold-like" evidence="4">
    <location>
        <begin position="4"/>
        <end position="398"/>
    </location>
</feature>
<keyword evidence="3" id="KW-0274">FAD</keyword>
<feature type="domain" description="RsdA/BaiN/AoA(So)-like insert" evidence="5">
    <location>
        <begin position="185"/>
        <end position="345"/>
    </location>
</feature>
<evidence type="ECO:0000256" key="1">
    <source>
        <dbReference type="ARBA" id="ARBA00001974"/>
    </source>
</evidence>
<evidence type="ECO:0000256" key="3">
    <source>
        <dbReference type="ARBA" id="ARBA00022827"/>
    </source>
</evidence>
<dbReference type="PRINTS" id="PR00368">
    <property type="entry name" value="FADPNR"/>
</dbReference>
<comment type="cofactor">
    <cofactor evidence="1">
        <name>FAD</name>
        <dbReference type="ChEBI" id="CHEBI:57692"/>
    </cofactor>
</comment>
<sequence>MDYDVLIVGGGAAGFFAAIHIAQFNPGYKIAILERGKEVLTKVRISGGGRCNVTHAEFIPNELAKNYPRGEKELKGPFHTFCSGDTMEFFQKRGVELKIEEDGRIFPVSDSSQTIIDCFLSETKKLGVNVLKNSSVKNIFKEYDKWIVETDKIKYTAQKILIATGSNPKIWNLMGKLGHTIVAPVPSLFTFNIKDERIKNLAGISTMATVSILNSKLKSSGPLLITHWGMSGPAILKLSAWGAREFFAQQYEFKIQVNWLHNLNQAETLETLKEFRLISPKKMVVNTKPYPVPNRLWLKLTAASGITDFENWGDVSNIKIEKLALELTQGIFPVKGKSTFKEEFVTAGGIKLKEVNFKTFESKLHPNLYFAGEVLNIDAITGGFNFQNAWTSAYIASKALAFQGL</sequence>